<dbReference type="EMBL" id="FOMW01000010">
    <property type="protein sequence ID" value="SFE79272.1"/>
    <property type="molecule type" value="Genomic_DNA"/>
</dbReference>
<organism evidence="1 2">
    <name type="scientific">Sulfitobacter brevis</name>
    <dbReference type="NCBI Taxonomy" id="74348"/>
    <lineage>
        <taxon>Bacteria</taxon>
        <taxon>Pseudomonadati</taxon>
        <taxon>Pseudomonadota</taxon>
        <taxon>Alphaproteobacteria</taxon>
        <taxon>Rhodobacterales</taxon>
        <taxon>Roseobacteraceae</taxon>
        <taxon>Sulfitobacter</taxon>
    </lineage>
</organism>
<keyword evidence="2" id="KW-1185">Reference proteome</keyword>
<dbReference type="AlphaFoldDB" id="A0A1I2DFA1"/>
<protein>
    <submittedName>
        <fullName evidence="1">Uncharacterized protein</fullName>
    </submittedName>
</protein>
<gene>
    <name evidence="1" type="ORF">SAMN04488523_110147</name>
</gene>
<dbReference type="Proteomes" id="UP000198977">
    <property type="component" value="Unassembled WGS sequence"/>
</dbReference>
<accession>A0A1I2DFA1</accession>
<evidence type="ECO:0000313" key="2">
    <source>
        <dbReference type="Proteomes" id="UP000198977"/>
    </source>
</evidence>
<evidence type="ECO:0000313" key="1">
    <source>
        <dbReference type="EMBL" id="SFE79272.1"/>
    </source>
</evidence>
<dbReference type="STRING" id="74348.SAMN04488523_110147"/>
<reference evidence="1 2" key="1">
    <citation type="submission" date="2016-10" db="EMBL/GenBank/DDBJ databases">
        <authorList>
            <person name="de Groot N.N."/>
        </authorList>
    </citation>
    <scope>NUCLEOTIDE SEQUENCE [LARGE SCALE GENOMIC DNA]</scope>
    <source>
        <strain evidence="1 2">DSM 11443</strain>
    </source>
</reference>
<name>A0A1I2DFA1_9RHOB</name>
<proteinExistence type="predicted"/>
<sequence>MEAGLEDITNSYTLNEEDRIVSVGPHWDQYAMEEDAPESVADKVLGREIWDFIEGHQTRDYLFGIFHVCRIEYEEFSALYRCDTPDLYRLFRLIVKPHASGMLTVDHALIEKRQSAGIRRIAAFPDHHDTTRCSICCAFQIGGKWIDLEVRPEPGNFAKSYSICPKCQKTAQQEIDRIKAKPKLRSVN</sequence>